<evidence type="ECO:0000256" key="4">
    <source>
        <dbReference type="ARBA" id="ARBA00023172"/>
    </source>
</evidence>
<dbReference type="Proteomes" id="UP000093044">
    <property type="component" value="Chromosome"/>
</dbReference>
<evidence type="ECO:0000256" key="1">
    <source>
        <dbReference type="ARBA" id="ARBA00003416"/>
    </source>
</evidence>
<protein>
    <submittedName>
        <fullName evidence="5">Recombinase RmuC</fullName>
    </submittedName>
</protein>
<evidence type="ECO:0000313" key="6">
    <source>
        <dbReference type="Proteomes" id="UP000093044"/>
    </source>
</evidence>
<organism evidence="5 6">
    <name type="scientific">Cloacibacillus porcorum</name>
    <dbReference type="NCBI Taxonomy" id="1197717"/>
    <lineage>
        <taxon>Bacteria</taxon>
        <taxon>Thermotogati</taxon>
        <taxon>Synergistota</taxon>
        <taxon>Synergistia</taxon>
        <taxon>Synergistales</taxon>
        <taxon>Synergistaceae</taxon>
        <taxon>Cloacibacillus</taxon>
    </lineage>
</organism>
<dbReference type="PANTHER" id="PTHR30563">
    <property type="entry name" value="DNA RECOMBINATION PROTEIN RMUC"/>
    <property type="match status" value="1"/>
</dbReference>
<evidence type="ECO:0000313" key="5">
    <source>
        <dbReference type="EMBL" id="ANZ45602.1"/>
    </source>
</evidence>
<evidence type="ECO:0000256" key="2">
    <source>
        <dbReference type="ARBA" id="ARBA00009840"/>
    </source>
</evidence>
<dbReference type="EMBL" id="CP016757">
    <property type="protein sequence ID" value="ANZ45602.1"/>
    <property type="molecule type" value="Genomic_DNA"/>
</dbReference>
<evidence type="ECO:0000256" key="3">
    <source>
        <dbReference type="ARBA" id="ARBA00023054"/>
    </source>
</evidence>
<name>A0A1B2I6J9_9BACT</name>
<dbReference type="Pfam" id="PF02646">
    <property type="entry name" value="RmuC"/>
    <property type="match status" value="1"/>
</dbReference>
<accession>A0A1B2I6J9</accession>
<dbReference type="KEGG" id="cpor:BED41_11275"/>
<sequence>MLTMPILIGIAALVVLAGIYVVMSLSRFRESAGAMEQAVRELLTRLQKMESRLDETEERLNGSLSAMRKEQREAAIEARAEQARGIGTFGDAQAKRIKEIGDMQRESFQSFSAQLTNLGESQATRIKEISGQQTESLAAFSTQLTNISRLNEEKLEAVRAAVEERLRELHKSNEEKLEKMRATVDEQLHSTLEKRLGEAFANVSERLEQVHKGLGEMRALTSDVGDLKKVLANVKVRGTWGEMQLRVLLEQLLTKEQYAENVATRPNRSERVEFAVILPGADDESGKVWLPIDSKFPIEDYQRLISASESGDSQQITEQQKALRLRVLEEAKAIHSKYIEPPFTTDFGILYLPIEGLYAEVLRIDGLCEQLSRDFRVVPAGPTTICALLNSLQMGFRTLAIEKRSSEVWVLLGKVKTEFEKFGEVLERTRQKIDQAGKELDKAGTRTRAINRALKNVQQLPVSGEEEFIQAEADNLEDE</sequence>
<comment type="similarity">
    <text evidence="2">Belongs to the RmuC family.</text>
</comment>
<keyword evidence="3" id="KW-0175">Coiled coil</keyword>
<dbReference type="PANTHER" id="PTHR30563:SF0">
    <property type="entry name" value="DNA RECOMBINATION PROTEIN RMUC"/>
    <property type="match status" value="1"/>
</dbReference>
<keyword evidence="6" id="KW-1185">Reference proteome</keyword>
<dbReference type="InterPro" id="IPR003798">
    <property type="entry name" value="DNA_recombination_RmuC"/>
</dbReference>
<comment type="function">
    <text evidence="1">Involved in DNA recombination.</text>
</comment>
<dbReference type="OrthoDB" id="370725at2"/>
<gene>
    <name evidence="5" type="ORF">BED41_11275</name>
</gene>
<dbReference type="GO" id="GO:0006310">
    <property type="term" value="P:DNA recombination"/>
    <property type="evidence" value="ECO:0007669"/>
    <property type="project" value="UniProtKB-KW"/>
</dbReference>
<reference evidence="5" key="1">
    <citation type="submission" date="2016-08" db="EMBL/GenBank/DDBJ databases">
        <title>Complete genome of Cloacibacillus porcorum.</title>
        <authorList>
            <person name="Looft T."/>
            <person name="Bayles D.O."/>
            <person name="Alt D.P."/>
        </authorList>
    </citation>
    <scope>NUCLEOTIDE SEQUENCE [LARGE SCALE GENOMIC DNA]</scope>
    <source>
        <strain evidence="5">CL-84</strain>
    </source>
</reference>
<keyword evidence="4" id="KW-0233">DNA recombination</keyword>
<dbReference type="STRING" id="1197717.BED41_11275"/>
<proteinExistence type="inferred from homology"/>
<dbReference type="AlphaFoldDB" id="A0A1B2I6J9"/>